<keyword evidence="1" id="KW-0812">Transmembrane</keyword>
<name>A0ABX0XFN9_9BACT</name>
<proteinExistence type="predicted"/>
<accession>A0ABX0XFN9</accession>
<evidence type="ECO:0000256" key="1">
    <source>
        <dbReference type="SAM" id="Phobius"/>
    </source>
</evidence>
<evidence type="ECO:0000313" key="2">
    <source>
        <dbReference type="EMBL" id="NJC28125.1"/>
    </source>
</evidence>
<comment type="caution">
    <text evidence="2">The sequence shown here is derived from an EMBL/GenBank/DDBJ whole genome shotgun (WGS) entry which is preliminary data.</text>
</comment>
<feature type="transmembrane region" description="Helical" evidence="1">
    <location>
        <begin position="48"/>
        <end position="65"/>
    </location>
</feature>
<dbReference type="EMBL" id="JAATJH010000008">
    <property type="protein sequence ID" value="NJC28125.1"/>
    <property type="molecule type" value="Genomic_DNA"/>
</dbReference>
<dbReference type="RefSeq" id="WP_168039841.1">
    <property type="nucleotide sequence ID" value="NZ_JAATJH010000008.1"/>
</dbReference>
<gene>
    <name evidence="2" type="ORF">GGR27_003644</name>
</gene>
<evidence type="ECO:0000313" key="3">
    <source>
        <dbReference type="Proteomes" id="UP000770785"/>
    </source>
</evidence>
<dbReference type="Proteomes" id="UP000770785">
    <property type="component" value="Unassembled WGS sequence"/>
</dbReference>
<protein>
    <submittedName>
        <fullName evidence="2">Uncharacterized protein</fullName>
    </submittedName>
</protein>
<organism evidence="2 3">
    <name type="scientific">Neolewinella antarctica</name>
    <dbReference type="NCBI Taxonomy" id="442734"/>
    <lineage>
        <taxon>Bacteria</taxon>
        <taxon>Pseudomonadati</taxon>
        <taxon>Bacteroidota</taxon>
        <taxon>Saprospiria</taxon>
        <taxon>Saprospirales</taxon>
        <taxon>Lewinellaceae</taxon>
        <taxon>Neolewinella</taxon>
    </lineage>
</organism>
<sequence>MISRYDHLLVGLLAAFVVATLGFAVSTQAVEFANQLFDLTMDFRQRSLALIGICLNVLPLNYFQARYWNKSLRGLVIGTFLLAMAWFFNYGQDLLDGSAGY</sequence>
<keyword evidence="1" id="KW-1133">Transmembrane helix</keyword>
<keyword evidence="3" id="KW-1185">Reference proteome</keyword>
<feature type="transmembrane region" description="Helical" evidence="1">
    <location>
        <begin position="72"/>
        <end position="91"/>
    </location>
</feature>
<keyword evidence="1" id="KW-0472">Membrane</keyword>
<reference evidence="2 3" key="1">
    <citation type="submission" date="2020-03" db="EMBL/GenBank/DDBJ databases">
        <title>Genomic Encyclopedia of Type Strains, Phase IV (KMG-IV): sequencing the most valuable type-strain genomes for metagenomic binning, comparative biology and taxonomic classification.</title>
        <authorList>
            <person name="Goeker M."/>
        </authorList>
    </citation>
    <scope>NUCLEOTIDE SEQUENCE [LARGE SCALE GENOMIC DNA]</scope>
    <source>
        <strain evidence="2 3">DSM 105096</strain>
    </source>
</reference>